<feature type="domain" description="Glucose/Sorbosone dehydrogenase" evidence="3">
    <location>
        <begin position="37"/>
        <end position="366"/>
    </location>
</feature>
<dbReference type="Proteomes" id="UP001155241">
    <property type="component" value="Unassembled WGS sequence"/>
</dbReference>
<dbReference type="RefSeq" id="WP_252854138.1">
    <property type="nucleotide sequence ID" value="NZ_JAMXLR010000064.1"/>
</dbReference>
<dbReference type="AlphaFoldDB" id="A0A9X2FBM5"/>
<dbReference type="PANTHER" id="PTHR19328:SF75">
    <property type="entry name" value="ALDOSE SUGAR DEHYDROGENASE YLII"/>
    <property type="match status" value="1"/>
</dbReference>
<dbReference type="InterPro" id="IPR011042">
    <property type="entry name" value="6-blade_b-propeller_TolB-like"/>
</dbReference>
<evidence type="ECO:0000313" key="4">
    <source>
        <dbReference type="EMBL" id="MCO6046022.1"/>
    </source>
</evidence>
<name>A0A9X2FBM5_9BACT</name>
<feature type="region of interest" description="Disordered" evidence="1">
    <location>
        <begin position="184"/>
        <end position="212"/>
    </location>
</feature>
<feature type="compositionally biased region" description="Gly residues" evidence="1">
    <location>
        <begin position="196"/>
        <end position="209"/>
    </location>
</feature>
<dbReference type="InterPro" id="IPR012938">
    <property type="entry name" value="Glc/Sorbosone_DH"/>
</dbReference>
<sequence length="472" mass="49544">MRLAYLFAGISTLAIAAAEAQLPRIALEPVSVGEIVTPVGIANAGDGSNRLFVTDQRGTIHVIQDGSLLPTPFLDIESRLVDERPGFDERGLLGLAFHPNFGEVGEDGSDKFYVYYSAPSASSGTEDSPINHQSVVAEYAVSSDANVADFASERILMTFDEPQFNHNAGYLGFGPDNMLYITTGDGGGGGDDEPGHTGGGEGDPTGGLGNAQDRSKLLGKVLRIDVGGNNGPGGEYGIPNDNPFVGESGVREEIWAYGLRNPWRATFDGDRLIVADVGQNLIEEVNLIEKGGNYGWRIKEGTFDFDATVSPSPVVPLIDPIAQYTRNSAGGAATGLKQIGISVTGGVVYRGSEFPELDGVYFFGDFSTNFAPANGTLLALPRDVLDGSASLPADPLVLDVLGGNPIGEYVLGFGLDENGEVYVATKTDLAPSGTPGGPPTGAIYRLVVVPEPASLWLIIVGLLSLPLVRKLL</sequence>
<organism evidence="4 5">
    <name type="scientific">Aeoliella straminimaris</name>
    <dbReference type="NCBI Taxonomy" id="2954799"/>
    <lineage>
        <taxon>Bacteria</taxon>
        <taxon>Pseudomonadati</taxon>
        <taxon>Planctomycetota</taxon>
        <taxon>Planctomycetia</taxon>
        <taxon>Pirellulales</taxon>
        <taxon>Lacipirellulaceae</taxon>
        <taxon>Aeoliella</taxon>
    </lineage>
</organism>
<proteinExistence type="predicted"/>
<evidence type="ECO:0000259" key="3">
    <source>
        <dbReference type="Pfam" id="PF07995"/>
    </source>
</evidence>
<comment type="caution">
    <text evidence="4">The sequence shown here is derived from an EMBL/GenBank/DDBJ whole genome shotgun (WGS) entry which is preliminary data.</text>
</comment>
<accession>A0A9X2FBM5</accession>
<evidence type="ECO:0000256" key="2">
    <source>
        <dbReference type="SAM" id="SignalP"/>
    </source>
</evidence>
<dbReference type="Pfam" id="PF07995">
    <property type="entry name" value="GSDH"/>
    <property type="match status" value="1"/>
</dbReference>
<feature type="signal peptide" evidence="2">
    <location>
        <begin position="1"/>
        <end position="16"/>
    </location>
</feature>
<dbReference type="SUPFAM" id="SSF50952">
    <property type="entry name" value="Soluble quinoprotein glucose dehydrogenase"/>
    <property type="match status" value="1"/>
</dbReference>
<evidence type="ECO:0000256" key="1">
    <source>
        <dbReference type="SAM" id="MobiDB-lite"/>
    </source>
</evidence>
<dbReference type="PANTHER" id="PTHR19328">
    <property type="entry name" value="HEDGEHOG-INTERACTING PROTEIN"/>
    <property type="match status" value="1"/>
</dbReference>
<evidence type="ECO:0000313" key="5">
    <source>
        <dbReference type="Proteomes" id="UP001155241"/>
    </source>
</evidence>
<keyword evidence="2" id="KW-0732">Signal</keyword>
<dbReference type="InterPro" id="IPR011041">
    <property type="entry name" value="Quinoprot_gluc/sorb_DH_b-prop"/>
</dbReference>
<keyword evidence="5" id="KW-1185">Reference proteome</keyword>
<protein>
    <submittedName>
        <fullName evidence="4">PQQ-dependent sugar dehydrogenase</fullName>
    </submittedName>
</protein>
<dbReference type="Gene3D" id="2.120.10.30">
    <property type="entry name" value="TolB, C-terminal domain"/>
    <property type="match status" value="1"/>
</dbReference>
<gene>
    <name evidence="4" type="ORF">NG895_19150</name>
</gene>
<dbReference type="EMBL" id="JAMXLR010000064">
    <property type="protein sequence ID" value="MCO6046022.1"/>
    <property type="molecule type" value="Genomic_DNA"/>
</dbReference>
<reference evidence="4" key="1">
    <citation type="submission" date="2022-06" db="EMBL/GenBank/DDBJ databases">
        <title>Aeoliella straminimaris, a novel planctomycete from sediments.</title>
        <authorList>
            <person name="Vitorino I.R."/>
            <person name="Lage O.M."/>
        </authorList>
    </citation>
    <scope>NUCLEOTIDE SEQUENCE</scope>
    <source>
        <strain evidence="4">ICT_H6.2</strain>
    </source>
</reference>
<feature type="chain" id="PRO_5040881827" evidence="2">
    <location>
        <begin position="17"/>
        <end position="472"/>
    </location>
</feature>